<evidence type="ECO:0000259" key="2">
    <source>
        <dbReference type="Pfam" id="PF12697"/>
    </source>
</evidence>
<evidence type="ECO:0000256" key="1">
    <source>
        <dbReference type="SAM" id="Phobius"/>
    </source>
</evidence>
<dbReference type="Proteomes" id="UP000324585">
    <property type="component" value="Unassembled WGS sequence"/>
</dbReference>
<organism evidence="3 4">
    <name type="scientific">Porphyridium purpureum</name>
    <name type="common">Red alga</name>
    <name type="synonym">Porphyridium cruentum</name>
    <dbReference type="NCBI Taxonomy" id="35688"/>
    <lineage>
        <taxon>Eukaryota</taxon>
        <taxon>Rhodophyta</taxon>
        <taxon>Bangiophyceae</taxon>
        <taxon>Porphyridiales</taxon>
        <taxon>Porphyridiaceae</taxon>
        <taxon>Porphyridium</taxon>
    </lineage>
</organism>
<feature type="transmembrane region" description="Helical" evidence="1">
    <location>
        <begin position="94"/>
        <end position="115"/>
    </location>
</feature>
<proteinExistence type="predicted"/>
<dbReference type="Pfam" id="PF12697">
    <property type="entry name" value="Abhydrolase_6"/>
    <property type="match status" value="1"/>
</dbReference>
<evidence type="ECO:0000313" key="3">
    <source>
        <dbReference type="EMBL" id="KAA8496666.1"/>
    </source>
</evidence>
<accession>A0A5J4YZC0</accession>
<dbReference type="EMBL" id="VRMN01000002">
    <property type="protein sequence ID" value="KAA8496666.1"/>
    <property type="molecule type" value="Genomic_DNA"/>
</dbReference>
<keyword evidence="1" id="KW-0472">Membrane</keyword>
<dbReference type="InterPro" id="IPR052920">
    <property type="entry name" value="DNA-binding_regulatory"/>
</dbReference>
<dbReference type="InterPro" id="IPR029058">
    <property type="entry name" value="AB_hydrolase_fold"/>
</dbReference>
<evidence type="ECO:0000313" key="4">
    <source>
        <dbReference type="Proteomes" id="UP000324585"/>
    </source>
</evidence>
<dbReference type="InterPro" id="IPR000073">
    <property type="entry name" value="AB_hydrolase_1"/>
</dbReference>
<protein>
    <submittedName>
        <fullName evidence="3">Protein ABHD12B</fullName>
    </submittedName>
</protein>
<dbReference type="SUPFAM" id="SSF53474">
    <property type="entry name" value="alpha/beta-Hydrolases"/>
    <property type="match status" value="1"/>
</dbReference>
<name>A0A5J4YZC0_PORPP</name>
<dbReference type="Gene3D" id="3.40.50.1820">
    <property type="entry name" value="alpha/beta hydrolase"/>
    <property type="match status" value="1"/>
</dbReference>
<keyword evidence="1" id="KW-1133">Transmembrane helix</keyword>
<gene>
    <name evidence="3" type="ORF">FVE85_0395</name>
</gene>
<sequence length="456" mass="50821">MAGIKGTVSMDADMSLASLEPLQPLQPLNSSVRQRPLSKSVKHLSQQSLATYNQMRSQSIMKLKHVRSQAQNRLKQGFEEARAEAEEFITSPHLLFRPAAFGFFALFPLVLPLAFVPVHVVALYLLFCLVWYLLCVAYVACEVAMRPPWYRYPGLPQKGNPAYWGTFIRDPMADCGQPFLDVTICKKSRIGLTGASSSPCEDPLKCKHFKLSGWLISNAASQDGRFVVCIHGAGRDRRAFLRHLPVFYAKGYNVLLFDLSEHGQSDGSNRGFSFGVREASDVRAVVQYLRDQHDARKVVLVGTSTGATAAILAVAQMDDTEASHVTAIIAENPFSRPADLFCHHLENSIRNYLSQNEHHVWRRIVFFLFSRVLLLRLGLVFNSGAEDAVASIKTPLLVLHSRADVVVPFSHGERVFAAAANSIRKKFVAVDDADHCGLFAFWPALWEKEVSEFLDA</sequence>
<dbReference type="OMA" id="AMRPPWY"/>
<comment type="caution">
    <text evidence="3">The sequence shown here is derived from an EMBL/GenBank/DDBJ whole genome shotgun (WGS) entry which is preliminary data.</text>
</comment>
<feature type="transmembrane region" description="Helical" evidence="1">
    <location>
        <begin position="121"/>
        <end position="141"/>
    </location>
</feature>
<reference evidence="4" key="1">
    <citation type="journal article" date="2019" name="Nat. Commun.">
        <title>Expansion of phycobilisome linker gene families in mesophilic red algae.</title>
        <authorList>
            <person name="Lee J."/>
            <person name="Kim D."/>
            <person name="Bhattacharya D."/>
            <person name="Yoon H.S."/>
        </authorList>
    </citation>
    <scope>NUCLEOTIDE SEQUENCE [LARGE SCALE GENOMIC DNA]</scope>
    <source>
        <strain evidence="4">CCMP 1328</strain>
    </source>
</reference>
<dbReference type="AlphaFoldDB" id="A0A5J4YZC0"/>
<dbReference type="OrthoDB" id="2498029at2759"/>
<dbReference type="PANTHER" id="PTHR43358:SF4">
    <property type="entry name" value="ALPHA_BETA HYDROLASE FOLD-1 DOMAIN-CONTAINING PROTEIN"/>
    <property type="match status" value="1"/>
</dbReference>
<dbReference type="PANTHER" id="PTHR43358">
    <property type="entry name" value="ALPHA/BETA-HYDROLASE"/>
    <property type="match status" value="1"/>
</dbReference>
<keyword evidence="4" id="KW-1185">Reference proteome</keyword>
<feature type="domain" description="AB hydrolase-1" evidence="2">
    <location>
        <begin position="227"/>
        <end position="438"/>
    </location>
</feature>
<keyword evidence="1" id="KW-0812">Transmembrane</keyword>